<dbReference type="GeneID" id="37076812"/>
<dbReference type="InterPro" id="IPR000590">
    <property type="entry name" value="HMG_CoA_synt_AS"/>
</dbReference>
<dbReference type="Proteomes" id="UP000248349">
    <property type="component" value="Unassembled WGS sequence"/>
</dbReference>
<dbReference type="AlphaFoldDB" id="A0A318ZGQ3"/>
<dbReference type="RefSeq" id="XP_025428822.1">
    <property type="nucleotide sequence ID" value="XM_025575584.1"/>
</dbReference>
<comment type="function">
    <text evidence="5">Catalyzes the condensation of acetyl-CoA with acetoacetyl-CoA to form HMG-CoA.</text>
</comment>
<dbReference type="InterPro" id="IPR013528">
    <property type="entry name" value="HMG_CoA_synth_N"/>
</dbReference>
<feature type="binding site" evidence="4">
    <location>
        <position position="174"/>
    </location>
    <ligand>
        <name>CoA</name>
        <dbReference type="ChEBI" id="CHEBI:57287"/>
    </ligand>
</feature>
<dbReference type="PROSITE" id="PS01226">
    <property type="entry name" value="HMG_COA_SYNTHASE"/>
    <property type="match status" value="1"/>
</dbReference>
<evidence type="ECO:0000259" key="7">
    <source>
        <dbReference type="Pfam" id="PF08540"/>
    </source>
</evidence>
<dbReference type="GO" id="GO:0006084">
    <property type="term" value="P:acetyl-CoA metabolic process"/>
    <property type="evidence" value="ECO:0007669"/>
    <property type="project" value="InterPro"/>
</dbReference>
<dbReference type="STRING" id="1450539.A0A318ZGQ3"/>
<dbReference type="InterPro" id="IPR016039">
    <property type="entry name" value="Thiolase-like"/>
</dbReference>
<evidence type="ECO:0000313" key="9">
    <source>
        <dbReference type="Proteomes" id="UP000248349"/>
    </source>
</evidence>
<feature type="domain" description="Hydroxymethylglutaryl-coenzyme A synthase C-terminal" evidence="7">
    <location>
        <begin position="86"/>
        <end position="364"/>
    </location>
</feature>
<evidence type="ECO:0000256" key="2">
    <source>
        <dbReference type="ARBA" id="ARBA00022679"/>
    </source>
</evidence>
<comment type="catalytic activity">
    <reaction evidence="5">
        <text>acetoacetyl-CoA + acetyl-CoA + H2O = (3S)-3-hydroxy-3-methylglutaryl-CoA + CoA + H(+)</text>
        <dbReference type="Rhea" id="RHEA:10188"/>
        <dbReference type="ChEBI" id="CHEBI:15377"/>
        <dbReference type="ChEBI" id="CHEBI:15378"/>
        <dbReference type="ChEBI" id="CHEBI:43074"/>
        <dbReference type="ChEBI" id="CHEBI:57286"/>
        <dbReference type="ChEBI" id="CHEBI:57287"/>
        <dbReference type="ChEBI" id="CHEBI:57288"/>
        <dbReference type="EC" id="2.3.3.10"/>
    </reaction>
</comment>
<keyword evidence="2 5" id="KW-0808">Transferase</keyword>
<dbReference type="PANTHER" id="PTHR43323">
    <property type="entry name" value="3-HYDROXY-3-METHYLGLUTARYL COENZYME A SYNTHASE"/>
    <property type="match status" value="1"/>
</dbReference>
<dbReference type="InterPro" id="IPR013746">
    <property type="entry name" value="HMG_CoA_synt_C_dom"/>
</dbReference>
<feature type="domain" description="Hydroxymethylglutaryl-coenzyme A synthase N-terminal" evidence="6">
    <location>
        <begin position="1"/>
        <end position="79"/>
    </location>
</feature>
<feature type="active site" description="Proton donor/acceptor" evidence="3">
    <location>
        <position position="165"/>
    </location>
</feature>
<reference evidence="8 9" key="1">
    <citation type="submission" date="2016-12" db="EMBL/GenBank/DDBJ databases">
        <title>The genomes of Aspergillus section Nigri reveals drivers in fungal speciation.</title>
        <authorList>
            <consortium name="DOE Joint Genome Institute"/>
            <person name="Vesth T.C."/>
            <person name="Nybo J."/>
            <person name="Theobald S."/>
            <person name="Brandl J."/>
            <person name="Frisvad J.C."/>
            <person name="Nielsen K.F."/>
            <person name="Lyhne E.K."/>
            <person name="Kogle M.E."/>
            <person name="Kuo A."/>
            <person name="Riley R."/>
            <person name="Clum A."/>
            <person name="Nolan M."/>
            <person name="Lipzen A."/>
            <person name="Salamov A."/>
            <person name="Henrissat B."/>
            <person name="Wiebenga A."/>
            <person name="De Vries R.P."/>
            <person name="Grigoriev I.V."/>
            <person name="Mortensen U.H."/>
            <person name="Andersen M.R."/>
            <person name="Baker S.E."/>
        </authorList>
    </citation>
    <scope>NUCLEOTIDE SEQUENCE [LARGE SCALE GENOMIC DNA]</scope>
    <source>
        <strain evidence="8 9">JOP 1030-1</strain>
    </source>
</reference>
<dbReference type="SUPFAM" id="SSF53901">
    <property type="entry name" value="Thiolase-like"/>
    <property type="match status" value="2"/>
</dbReference>
<dbReference type="Pfam" id="PF01154">
    <property type="entry name" value="HMG_CoA_synt_N"/>
    <property type="match status" value="1"/>
</dbReference>
<name>A0A318ZGQ3_9EURO</name>
<evidence type="ECO:0000256" key="4">
    <source>
        <dbReference type="PIRSR" id="PIRSR610122-2"/>
    </source>
</evidence>
<dbReference type="Pfam" id="PF08540">
    <property type="entry name" value="HMG_CoA_synt_C"/>
    <property type="match status" value="1"/>
</dbReference>
<evidence type="ECO:0000259" key="6">
    <source>
        <dbReference type="Pfam" id="PF01154"/>
    </source>
</evidence>
<dbReference type="Gene3D" id="3.40.47.10">
    <property type="match status" value="1"/>
</dbReference>
<dbReference type="OrthoDB" id="1269963at2759"/>
<comment type="similarity">
    <text evidence="1 5">Belongs to the thiolase-like superfamily. HMG-CoA synthase family.</text>
</comment>
<proteinExistence type="inferred from homology"/>
<feature type="binding site" evidence="4">
    <location>
        <position position="113"/>
    </location>
    <ligand>
        <name>CoA</name>
        <dbReference type="ChEBI" id="CHEBI:57287"/>
    </ligand>
</feature>
<keyword evidence="9" id="KW-1185">Reference proteome</keyword>
<dbReference type="EMBL" id="KZ821248">
    <property type="protein sequence ID" value="PYH42840.1"/>
    <property type="molecule type" value="Genomic_DNA"/>
</dbReference>
<dbReference type="PANTHER" id="PTHR43323:SF2">
    <property type="entry name" value="HYDROXYMETHYLGLUTARYL-COA SYNTHASE"/>
    <property type="match status" value="1"/>
</dbReference>
<evidence type="ECO:0000256" key="1">
    <source>
        <dbReference type="ARBA" id="ARBA00007061"/>
    </source>
</evidence>
<evidence type="ECO:0000256" key="5">
    <source>
        <dbReference type="RuleBase" id="RU364071"/>
    </source>
</evidence>
<organism evidence="8 9">
    <name type="scientific">Aspergillus saccharolyticus JOP 1030-1</name>
    <dbReference type="NCBI Taxonomy" id="1450539"/>
    <lineage>
        <taxon>Eukaryota</taxon>
        <taxon>Fungi</taxon>
        <taxon>Dikarya</taxon>
        <taxon>Ascomycota</taxon>
        <taxon>Pezizomycotina</taxon>
        <taxon>Eurotiomycetes</taxon>
        <taxon>Eurotiomycetidae</taxon>
        <taxon>Eurotiales</taxon>
        <taxon>Aspergillaceae</taxon>
        <taxon>Aspergillus</taxon>
        <taxon>Aspergillus subgen. Circumdati</taxon>
    </lineage>
</organism>
<sequence>MQLFHPSNPDIEGVDTSNACYGGTAALFAAVAWLESSAWDGRDAIVVCGDIAAYRREDAAARPTGGAGCVAMLIGAEAPVCLAGPRASYMRHAWDFFKADFAREGPFVDGPGSGRCYLEAVDACYRSWCEKVLREEGEEEGAEQSGPGTGGRQVGIDAFDYFLFHAPNCKQVAKAYARLLWNDLLRAGESILPPELRGLVDGDRKVDDESTRANKPLEKALMQLTQARFEQRVRPGLLLPAQCGNMYTASLYSGLASLLASVPSEQLQGKRIGMFSYGSGLASSLFTVTIRGDTSGMAQRLDLHRRLAARVSVEPEVWDEMSRLREGAYQQKDYVPKGEVEALLPGTYYLKYVDAVFRREYEVRV</sequence>
<dbReference type="NCBIfam" id="TIGR01833">
    <property type="entry name" value="HMG-CoA-S_euk"/>
    <property type="match status" value="1"/>
</dbReference>
<feature type="binding site" evidence="4">
    <location>
        <position position="170"/>
    </location>
    <ligand>
        <name>CoA</name>
        <dbReference type="ChEBI" id="CHEBI:57287"/>
    </ligand>
</feature>
<accession>A0A318ZGQ3</accession>
<evidence type="ECO:0000313" key="8">
    <source>
        <dbReference type="EMBL" id="PYH42840.1"/>
    </source>
</evidence>
<protein>
    <recommendedName>
        <fullName evidence="5">Hydroxymethylglutaryl-CoA synthase</fullName>
        <shortName evidence="5">HMG-CoA synthase</shortName>
        <ecNumber evidence="5">2.3.3.10</ecNumber>
    </recommendedName>
    <alternativeName>
        <fullName evidence="5">3-hydroxy-3-methylglutaryl coenzyme A synthase</fullName>
    </alternativeName>
</protein>
<dbReference type="InterPro" id="IPR010122">
    <property type="entry name" value="HMG_CoA_synthase_euk"/>
</dbReference>
<dbReference type="GO" id="GO:0004421">
    <property type="term" value="F:hydroxymethylglutaryl-CoA synthase activity"/>
    <property type="evidence" value="ECO:0007669"/>
    <property type="project" value="UniProtKB-EC"/>
</dbReference>
<dbReference type="CDD" id="cd00827">
    <property type="entry name" value="init_cond_enzymes"/>
    <property type="match status" value="1"/>
</dbReference>
<feature type="active site" description="Acyl-thioester intermediate" evidence="3">
    <location>
        <position position="20"/>
    </location>
</feature>
<gene>
    <name evidence="8" type="ORF">BP01DRAFT_359075</name>
</gene>
<dbReference type="EC" id="2.3.3.10" evidence="5"/>
<dbReference type="GO" id="GO:0010142">
    <property type="term" value="P:farnesyl diphosphate biosynthetic process, mevalonate pathway"/>
    <property type="evidence" value="ECO:0007669"/>
    <property type="project" value="InterPro"/>
</dbReference>
<dbReference type="GO" id="GO:0006696">
    <property type="term" value="P:ergosterol biosynthetic process"/>
    <property type="evidence" value="ECO:0007669"/>
    <property type="project" value="TreeGrafter"/>
</dbReference>
<evidence type="ECO:0000256" key="3">
    <source>
        <dbReference type="PIRSR" id="PIRSR610122-1"/>
    </source>
</evidence>